<organism evidence="2 3">
    <name type="scientific">Oryza sativa subsp. japonica</name>
    <name type="common">Rice</name>
    <dbReference type="NCBI Taxonomy" id="39947"/>
    <lineage>
        <taxon>Eukaryota</taxon>
        <taxon>Viridiplantae</taxon>
        <taxon>Streptophyta</taxon>
        <taxon>Embryophyta</taxon>
        <taxon>Tracheophyta</taxon>
        <taxon>Spermatophyta</taxon>
        <taxon>Magnoliopsida</taxon>
        <taxon>Liliopsida</taxon>
        <taxon>Poales</taxon>
        <taxon>Poaceae</taxon>
        <taxon>BOP clade</taxon>
        <taxon>Oryzoideae</taxon>
        <taxon>Oryzeae</taxon>
        <taxon>Oryzinae</taxon>
        <taxon>Oryza</taxon>
        <taxon>Oryza sativa</taxon>
    </lineage>
</organism>
<dbReference type="AlphaFoldDB" id="Q6MWG7"/>
<evidence type="ECO:0000313" key="3">
    <source>
        <dbReference type="Proteomes" id="UP000000763"/>
    </source>
</evidence>
<evidence type="ECO:0000313" key="2">
    <source>
        <dbReference type="EMBL" id="CAE75978.1"/>
    </source>
</evidence>
<accession>Q6MWG7</accession>
<dbReference type="Proteomes" id="UP000000763">
    <property type="component" value="Chromosome 4"/>
</dbReference>
<sequence>MTNMGMISPVRGDENVGGGKNSDTNQRLNLELDT</sequence>
<evidence type="ECO:0000256" key="1">
    <source>
        <dbReference type="SAM" id="MobiDB-lite"/>
    </source>
</evidence>
<gene>
    <name evidence="2" type="primary">B1160F02.9</name>
</gene>
<reference evidence="3" key="2">
    <citation type="journal article" date="2008" name="Nucleic Acids Res.">
        <title>The rice annotation project database (RAP-DB): 2008 update.</title>
        <authorList>
            <consortium name="The rice annotation project (RAP)"/>
        </authorList>
    </citation>
    <scope>GENOME REANNOTATION</scope>
    <source>
        <strain evidence="3">cv. Nipponbare</strain>
    </source>
</reference>
<name>Q6MWG7_ORYSJ</name>
<feature type="region of interest" description="Disordered" evidence="1">
    <location>
        <begin position="1"/>
        <end position="34"/>
    </location>
</feature>
<protein>
    <submittedName>
        <fullName evidence="2">B1160F02.9 protein</fullName>
    </submittedName>
</protein>
<reference evidence="3" key="1">
    <citation type="journal article" date="2005" name="Nature">
        <title>The map-based sequence of the rice genome.</title>
        <authorList>
            <consortium name="International rice genome sequencing project (IRGSP)"/>
            <person name="Matsumoto T."/>
            <person name="Wu J."/>
            <person name="Kanamori H."/>
            <person name="Katayose Y."/>
            <person name="Fujisawa M."/>
            <person name="Namiki N."/>
            <person name="Mizuno H."/>
            <person name="Yamamoto K."/>
            <person name="Antonio B.A."/>
            <person name="Baba T."/>
            <person name="Sakata K."/>
            <person name="Nagamura Y."/>
            <person name="Aoki H."/>
            <person name="Arikawa K."/>
            <person name="Arita K."/>
            <person name="Bito T."/>
            <person name="Chiden Y."/>
            <person name="Fujitsuka N."/>
            <person name="Fukunaka R."/>
            <person name="Hamada M."/>
            <person name="Harada C."/>
            <person name="Hayashi A."/>
            <person name="Hijishita S."/>
            <person name="Honda M."/>
            <person name="Hosokawa S."/>
            <person name="Ichikawa Y."/>
            <person name="Idonuma A."/>
            <person name="Iijima M."/>
            <person name="Ikeda M."/>
            <person name="Ikeno M."/>
            <person name="Ito K."/>
            <person name="Ito S."/>
            <person name="Ito T."/>
            <person name="Ito Y."/>
            <person name="Ito Y."/>
            <person name="Iwabuchi A."/>
            <person name="Kamiya K."/>
            <person name="Karasawa W."/>
            <person name="Kurita K."/>
            <person name="Katagiri S."/>
            <person name="Kikuta A."/>
            <person name="Kobayashi H."/>
            <person name="Kobayashi N."/>
            <person name="Machita K."/>
            <person name="Maehara T."/>
            <person name="Masukawa M."/>
            <person name="Mizubayashi T."/>
            <person name="Mukai Y."/>
            <person name="Nagasaki H."/>
            <person name="Nagata Y."/>
            <person name="Naito S."/>
            <person name="Nakashima M."/>
            <person name="Nakama Y."/>
            <person name="Nakamichi Y."/>
            <person name="Nakamura M."/>
            <person name="Meguro A."/>
            <person name="Negishi M."/>
            <person name="Ohta I."/>
            <person name="Ohta T."/>
            <person name="Okamoto M."/>
            <person name="Ono N."/>
            <person name="Saji S."/>
            <person name="Sakaguchi M."/>
            <person name="Sakai K."/>
            <person name="Shibata M."/>
            <person name="Shimokawa T."/>
            <person name="Song J."/>
            <person name="Takazaki Y."/>
            <person name="Terasawa K."/>
            <person name="Tsugane M."/>
            <person name="Tsuji K."/>
            <person name="Ueda S."/>
            <person name="Waki K."/>
            <person name="Yamagata H."/>
            <person name="Yamamoto M."/>
            <person name="Yamamoto S."/>
            <person name="Yamane H."/>
            <person name="Yoshiki S."/>
            <person name="Yoshihara R."/>
            <person name="Yukawa K."/>
            <person name="Zhong H."/>
            <person name="Yano M."/>
            <person name="Yuan Q."/>
            <person name="Ouyang S."/>
            <person name="Liu J."/>
            <person name="Jones K.M."/>
            <person name="Gansberger K."/>
            <person name="Moffat K."/>
            <person name="Hill J."/>
            <person name="Bera J."/>
            <person name="Fadrosh D."/>
            <person name="Jin S."/>
            <person name="Johri S."/>
            <person name="Kim M."/>
            <person name="Overton L."/>
            <person name="Reardon M."/>
            <person name="Tsitrin T."/>
            <person name="Vuong H."/>
            <person name="Weaver B."/>
            <person name="Ciecko A."/>
            <person name="Tallon L."/>
            <person name="Jackson J."/>
            <person name="Pai G."/>
            <person name="Aken S.V."/>
            <person name="Utterback T."/>
            <person name="Reidmuller S."/>
            <person name="Feldblyum T."/>
            <person name="Hsiao J."/>
            <person name="Zismann V."/>
            <person name="Iobst S."/>
            <person name="de Vazeille A.R."/>
            <person name="Buell C.R."/>
            <person name="Ying K."/>
            <person name="Li Y."/>
            <person name="Lu T."/>
            <person name="Huang Y."/>
            <person name="Zhao Q."/>
            <person name="Feng Q."/>
            <person name="Zhang L."/>
            <person name="Zhu J."/>
            <person name="Weng Q."/>
            <person name="Mu J."/>
            <person name="Lu Y."/>
            <person name="Fan D."/>
            <person name="Liu Y."/>
            <person name="Guan J."/>
            <person name="Zhang Y."/>
            <person name="Yu S."/>
            <person name="Liu X."/>
            <person name="Zhang Y."/>
            <person name="Hong G."/>
            <person name="Han B."/>
            <person name="Choisne N."/>
            <person name="Demange N."/>
            <person name="Orjeda G."/>
            <person name="Samain S."/>
            <person name="Cattolico L."/>
            <person name="Pelletier E."/>
            <person name="Couloux A."/>
            <person name="Segurens B."/>
            <person name="Wincker P."/>
            <person name="D'Hont A."/>
            <person name="Scarpelli C."/>
            <person name="Weissenbach J."/>
            <person name="Salanoubat M."/>
            <person name="Quetier F."/>
            <person name="Yu Y."/>
            <person name="Kim H.R."/>
            <person name="Rambo T."/>
            <person name="Currie J."/>
            <person name="Collura K."/>
            <person name="Luo M."/>
            <person name="Yang T."/>
            <person name="Ammiraju J.S.S."/>
            <person name="Engler F."/>
            <person name="Soderlund C."/>
            <person name="Wing R.A."/>
            <person name="Palmer L.E."/>
            <person name="de la Bastide M."/>
            <person name="Spiegel L."/>
            <person name="Nascimento L."/>
            <person name="Zutavern T."/>
            <person name="O'Shaughnessy A."/>
            <person name="Dike S."/>
            <person name="Dedhia N."/>
            <person name="Preston R."/>
            <person name="Balija V."/>
            <person name="McCombie W.R."/>
            <person name="Chow T."/>
            <person name="Chen H."/>
            <person name="Chung M."/>
            <person name="Chen C."/>
            <person name="Shaw J."/>
            <person name="Wu H."/>
            <person name="Hsiao K."/>
            <person name="Chao Y."/>
            <person name="Chu M."/>
            <person name="Cheng C."/>
            <person name="Hour A."/>
            <person name="Lee P."/>
            <person name="Lin S."/>
            <person name="Lin Y."/>
            <person name="Liou J."/>
            <person name="Liu S."/>
            <person name="Hsing Y."/>
            <person name="Raghuvanshi S."/>
            <person name="Mohanty A."/>
            <person name="Bharti A.K."/>
            <person name="Gaur A."/>
            <person name="Gupta V."/>
            <person name="Kumar D."/>
            <person name="Ravi V."/>
            <person name="Vij S."/>
            <person name="Kapur A."/>
            <person name="Khurana P."/>
            <person name="Khurana P."/>
            <person name="Khurana J.P."/>
            <person name="Tyagi A.K."/>
            <person name="Gaikwad K."/>
            <person name="Singh A."/>
            <person name="Dalal V."/>
            <person name="Srivastava S."/>
            <person name="Dixit A."/>
            <person name="Pal A.K."/>
            <person name="Ghazi I.A."/>
            <person name="Yadav M."/>
            <person name="Pandit A."/>
            <person name="Bhargava A."/>
            <person name="Sureshbabu K."/>
            <person name="Batra K."/>
            <person name="Sharma T.R."/>
            <person name="Mohapatra T."/>
            <person name="Singh N.K."/>
            <person name="Messing J."/>
            <person name="Nelson A.B."/>
            <person name="Fuks G."/>
            <person name="Kavchok S."/>
            <person name="Keizer G."/>
            <person name="Linton E."/>
            <person name="Llaca V."/>
            <person name="Song R."/>
            <person name="Tanyolac B."/>
            <person name="Young S."/>
            <person name="Ho-Il K."/>
            <person name="Hahn J.H."/>
            <person name="Sangsakoo G."/>
            <person name="Vanavichit A."/>
            <person name="de Mattos Luiz.A.T."/>
            <person name="Zimmer P.D."/>
            <person name="Malone G."/>
            <person name="Dellagostin O."/>
            <person name="de Oliveira A.C."/>
            <person name="Bevan M."/>
            <person name="Bancroft I."/>
            <person name="Minx P."/>
            <person name="Cordum H."/>
            <person name="Wilson R."/>
            <person name="Cheng Z."/>
            <person name="Jin W."/>
            <person name="Jiang J."/>
            <person name="Leong S.A."/>
            <person name="Iwama H."/>
            <person name="Gojobori T."/>
            <person name="Itoh T."/>
            <person name="Niimura Y."/>
            <person name="Fujii Y."/>
            <person name="Habara T."/>
            <person name="Sakai H."/>
            <person name="Sato Y."/>
            <person name="Wilson G."/>
            <person name="Kumar K."/>
            <person name="McCouch S."/>
            <person name="Juretic N."/>
            <person name="Hoen D."/>
            <person name="Wright S."/>
            <person name="Bruskiewich R."/>
            <person name="Bureau T."/>
            <person name="Miyao A."/>
            <person name="Hirochika H."/>
            <person name="Nishikawa T."/>
            <person name="Kadowaki K."/>
            <person name="Sugiura M."/>
            <person name="Burr B."/>
            <person name="Sasaki T."/>
        </authorList>
    </citation>
    <scope>NUCLEOTIDE SEQUENCE [LARGE SCALE GENOMIC DNA]</scope>
    <source>
        <strain evidence="3">cv. Nipponbare</strain>
    </source>
</reference>
<dbReference type="EMBL" id="BX842604">
    <property type="protein sequence ID" value="CAE75978.1"/>
    <property type="molecule type" value="Genomic_DNA"/>
</dbReference>
<proteinExistence type="predicted"/>